<evidence type="ECO:0000313" key="7">
    <source>
        <dbReference type="Proteomes" id="UP000054735"/>
    </source>
</evidence>
<dbReference type="AlphaFoldDB" id="A0A378IAJ9"/>
<dbReference type="Pfam" id="PF20942">
    <property type="entry name" value="DUF4785_2nd"/>
    <property type="match status" value="1"/>
</dbReference>
<dbReference type="OrthoDB" id="5646881at2"/>
<evidence type="ECO:0000259" key="3">
    <source>
        <dbReference type="Pfam" id="PF20942"/>
    </source>
</evidence>
<evidence type="ECO:0000313" key="8">
    <source>
        <dbReference type="Proteomes" id="UP000255066"/>
    </source>
</evidence>
<feature type="domain" description="DUF4785" evidence="2">
    <location>
        <begin position="34"/>
        <end position="174"/>
    </location>
</feature>
<keyword evidence="1" id="KW-0732">Signal</keyword>
<dbReference type="Pfam" id="PF16024">
    <property type="entry name" value="DUF4785_1st"/>
    <property type="match status" value="1"/>
</dbReference>
<feature type="domain" description="DUF4785" evidence="3">
    <location>
        <begin position="177"/>
        <end position="277"/>
    </location>
</feature>
<dbReference type="InterPro" id="IPR031979">
    <property type="entry name" value="DUF4785_N"/>
</dbReference>
<dbReference type="InterPro" id="IPR048295">
    <property type="entry name" value="DUF4785_C"/>
</dbReference>
<dbReference type="STRING" id="28083.Lbir_0177"/>
<evidence type="ECO:0000256" key="1">
    <source>
        <dbReference type="SAM" id="SignalP"/>
    </source>
</evidence>
<feature type="domain" description="DUF4785" evidence="4">
    <location>
        <begin position="280"/>
        <end position="383"/>
    </location>
</feature>
<dbReference type="Proteomes" id="UP000255066">
    <property type="component" value="Unassembled WGS sequence"/>
</dbReference>
<sequence length="384" mass="42167">MRAKYSLYLSLICASQAISATFPEQAVRAYACENCASLSHQTLDTHWSVSDKRFLEKTRDLREQQTKAYQVKASFAQLQKGIQLPTKAAGAVIRINPVQKKSLTPALSIQKDKQTYTLKEAASLMAQDEALAGTPFPQNGILLQLKADLGSGMFLLTASGNNSPADEFIIHVNDIGSSAYFSVGTDKSIYRYGDTLIATIRTTDSLAESIEAKLNSPDGTQYPLTLKEISEGVYQGKTRLTDEFNSQGENWYVEAEECIVLGSQQLKYQAHSAFSYSLPSAALLEINPSGKQPFQYTAKLNVATASRYALQAVLLATDKQGQKIPVEVAQSANWLEAGKARLTLNFSSELANRYSGPFYLAGIQMIDYGQIKSIFEYNTPILIS</sequence>
<evidence type="ECO:0000259" key="2">
    <source>
        <dbReference type="Pfam" id="PF16024"/>
    </source>
</evidence>
<evidence type="ECO:0008006" key="9">
    <source>
        <dbReference type="Google" id="ProtNLM"/>
    </source>
</evidence>
<accession>A0A378IAJ9</accession>
<feature type="signal peptide" evidence="1">
    <location>
        <begin position="1"/>
        <end position="19"/>
    </location>
</feature>
<dbReference type="Proteomes" id="UP000054735">
    <property type="component" value="Unassembled WGS sequence"/>
</dbReference>
<reference evidence="6 8" key="2">
    <citation type="submission" date="2018-06" db="EMBL/GenBank/DDBJ databases">
        <authorList>
            <consortium name="Pathogen Informatics"/>
            <person name="Doyle S."/>
        </authorList>
    </citation>
    <scope>NUCLEOTIDE SEQUENCE [LARGE SCALE GENOMIC DNA]</scope>
    <source>
        <strain evidence="6 8">NCTC12437</strain>
    </source>
</reference>
<dbReference type="Pfam" id="PF20943">
    <property type="entry name" value="DUF4785_3rd"/>
    <property type="match status" value="1"/>
</dbReference>
<name>A0A378IAJ9_9GAMM</name>
<keyword evidence="7" id="KW-1185">Reference proteome</keyword>
<evidence type="ECO:0000313" key="5">
    <source>
        <dbReference type="EMBL" id="KTC76108.1"/>
    </source>
</evidence>
<evidence type="ECO:0000259" key="4">
    <source>
        <dbReference type="Pfam" id="PF20943"/>
    </source>
</evidence>
<feature type="chain" id="PRO_5016614756" description="DUF4785 domain-containing protein" evidence="1">
    <location>
        <begin position="20"/>
        <end position="384"/>
    </location>
</feature>
<dbReference type="Gene3D" id="2.60.120.1370">
    <property type="match status" value="1"/>
</dbReference>
<gene>
    <name evidence="5" type="ORF">Lbir_0177</name>
    <name evidence="6" type="ORF">NCTC12437_02049</name>
</gene>
<protein>
    <recommendedName>
        <fullName evidence="9">DUF4785 domain-containing protein</fullName>
    </recommendedName>
</protein>
<dbReference type="RefSeq" id="WP_058522293.1">
    <property type="nucleotide sequence ID" value="NZ_CAAAHV010000034.1"/>
</dbReference>
<dbReference type="Gene3D" id="2.60.40.3870">
    <property type="entry name" value="Uncharacterised protein PF16024, DUF4785"/>
    <property type="match status" value="1"/>
</dbReference>
<proteinExistence type="predicted"/>
<organism evidence="6 8">
    <name type="scientific">Legionella birminghamensis</name>
    <dbReference type="NCBI Taxonomy" id="28083"/>
    <lineage>
        <taxon>Bacteria</taxon>
        <taxon>Pseudomonadati</taxon>
        <taxon>Pseudomonadota</taxon>
        <taxon>Gammaproteobacteria</taxon>
        <taxon>Legionellales</taxon>
        <taxon>Legionellaceae</taxon>
        <taxon>Legionella</taxon>
    </lineage>
</organism>
<dbReference type="InterPro" id="IPR048296">
    <property type="entry name" value="DUF4785_central"/>
</dbReference>
<dbReference type="EMBL" id="UGNW01000001">
    <property type="protein sequence ID" value="STX32268.1"/>
    <property type="molecule type" value="Genomic_DNA"/>
</dbReference>
<dbReference type="EMBL" id="LNXT01000001">
    <property type="protein sequence ID" value="KTC76108.1"/>
    <property type="molecule type" value="Genomic_DNA"/>
</dbReference>
<evidence type="ECO:0000313" key="6">
    <source>
        <dbReference type="EMBL" id="STX32268.1"/>
    </source>
</evidence>
<reference evidence="5 7" key="1">
    <citation type="submission" date="2015-11" db="EMBL/GenBank/DDBJ databases">
        <title>Genomic analysis of 38 Legionella species identifies large and diverse effector repertoires.</title>
        <authorList>
            <person name="Burstein D."/>
            <person name="Amaro F."/>
            <person name="Zusman T."/>
            <person name="Lifshitz Z."/>
            <person name="Cohen O."/>
            <person name="Gilbert J.A."/>
            <person name="Pupko T."/>
            <person name="Shuman H.A."/>
            <person name="Segal G."/>
        </authorList>
    </citation>
    <scope>NUCLEOTIDE SEQUENCE [LARGE SCALE GENOMIC DNA]</scope>
    <source>
        <strain evidence="5 7">CDC#1407-AL-14</strain>
    </source>
</reference>